<dbReference type="EMBL" id="AGSI01000002">
    <property type="protein sequence ID" value="EIE26491.1"/>
    <property type="molecule type" value="Genomic_DNA"/>
</dbReference>
<dbReference type="PANTHER" id="PTHR33917:SF3">
    <property type="entry name" value="PROTEIN EXECUTER 1, CHLOROPLASTIC"/>
    <property type="match status" value="1"/>
</dbReference>
<name>I0Z772_COCSC</name>
<dbReference type="GO" id="GO:0010343">
    <property type="term" value="P:singlet oxygen-mediated programmed cell death"/>
    <property type="evidence" value="ECO:0007669"/>
    <property type="project" value="InterPro"/>
</dbReference>
<dbReference type="GO" id="GO:0042651">
    <property type="term" value="C:thylakoid membrane"/>
    <property type="evidence" value="ECO:0007669"/>
    <property type="project" value="TreeGrafter"/>
</dbReference>
<accession>I0Z772</accession>
<organism evidence="1 2">
    <name type="scientific">Coccomyxa subellipsoidea (strain C-169)</name>
    <name type="common">Green microalga</name>
    <dbReference type="NCBI Taxonomy" id="574566"/>
    <lineage>
        <taxon>Eukaryota</taxon>
        <taxon>Viridiplantae</taxon>
        <taxon>Chlorophyta</taxon>
        <taxon>core chlorophytes</taxon>
        <taxon>Trebouxiophyceae</taxon>
        <taxon>Trebouxiophyceae incertae sedis</taxon>
        <taxon>Coccomyxaceae</taxon>
        <taxon>Coccomyxa</taxon>
        <taxon>Coccomyxa subellipsoidea</taxon>
    </lineage>
</organism>
<keyword evidence="2" id="KW-1185">Reference proteome</keyword>
<dbReference type="GeneID" id="17044501"/>
<dbReference type="RefSeq" id="XP_005651035.1">
    <property type="nucleotide sequence ID" value="XM_005650978.1"/>
</dbReference>
<proteinExistence type="predicted"/>
<dbReference type="AlphaFoldDB" id="I0Z772"/>
<dbReference type="Proteomes" id="UP000007264">
    <property type="component" value="Unassembled WGS sequence"/>
</dbReference>
<protein>
    <submittedName>
        <fullName evidence="1">Uncharacterized protein</fullName>
    </submittedName>
</protein>
<dbReference type="OrthoDB" id="722566at2759"/>
<sequence>MNSFGSSPTGDIVLGSSPQGSFEHEMLRFMQVTGDDHVPAGRRTWHAQAAPLVEPWSREERDLVDLRDLLVPVFPPGDSEESEEPRSNVVAAYVGKGKVAGLNYFQPRWVEGRLWQYDNGGIGFMWIDAVFQHLLVDLKRVDDDFR</sequence>
<dbReference type="InterPro" id="IPR044680">
    <property type="entry name" value="EX1/2"/>
</dbReference>
<reference evidence="1 2" key="1">
    <citation type="journal article" date="2012" name="Genome Biol.">
        <title>The genome of the polar eukaryotic microalga coccomyxa subellipsoidea reveals traits of cold adaptation.</title>
        <authorList>
            <person name="Blanc G."/>
            <person name="Agarkova I."/>
            <person name="Grimwood J."/>
            <person name="Kuo A."/>
            <person name="Brueggeman A."/>
            <person name="Dunigan D."/>
            <person name="Gurnon J."/>
            <person name="Ladunga I."/>
            <person name="Lindquist E."/>
            <person name="Lucas S."/>
            <person name="Pangilinan J."/>
            <person name="Proschold T."/>
            <person name="Salamov A."/>
            <person name="Schmutz J."/>
            <person name="Weeks D."/>
            <person name="Yamada T."/>
            <person name="Claverie J.M."/>
            <person name="Grigoriev I."/>
            <person name="Van Etten J."/>
            <person name="Lomsadze A."/>
            <person name="Borodovsky M."/>
        </authorList>
    </citation>
    <scope>NUCLEOTIDE SEQUENCE [LARGE SCALE GENOMIC DNA]</scope>
    <source>
        <strain evidence="1 2">C-169</strain>
    </source>
</reference>
<dbReference type="KEGG" id="csl:COCSUDRAFT_59025"/>
<comment type="caution">
    <text evidence="1">The sequence shown here is derived from an EMBL/GenBank/DDBJ whole genome shotgun (WGS) entry which is preliminary data.</text>
</comment>
<dbReference type="PANTHER" id="PTHR33917">
    <property type="entry name" value="PROTEIN EXECUTER 1, CHLOROPLASTIC"/>
    <property type="match status" value="1"/>
</dbReference>
<gene>
    <name evidence="1" type="ORF">COCSUDRAFT_59025</name>
</gene>
<evidence type="ECO:0000313" key="2">
    <source>
        <dbReference type="Proteomes" id="UP000007264"/>
    </source>
</evidence>
<evidence type="ECO:0000313" key="1">
    <source>
        <dbReference type="EMBL" id="EIE26491.1"/>
    </source>
</evidence>
<dbReference type="Pfam" id="PF12014">
    <property type="entry name" value="Cyclin_D1_bind"/>
    <property type="match status" value="1"/>
</dbReference>